<sequence length="49" mass="6074">MIHFRDFIFYFIFYIESRFYTLTKKGGVRVFRNLQNKIESNFVFLNSII</sequence>
<protein>
    <submittedName>
        <fullName evidence="1">Uncharacterized protein</fullName>
    </submittedName>
</protein>
<accession>A0A6B0HLI4</accession>
<proteinExistence type="predicted"/>
<dbReference type="EMBL" id="QBIU01000001">
    <property type="protein sequence ID" value="MWV68633.1"/>
    <property type="molecule type" value="Genomic_DNA"/>
</dbReference>
<name>A0A6B0HLI4_9HELI</name>
<evidence type="ECO:0000313" key="1">
    <source>
        <dbReference type="EMBL" id="MWV68633.1"/>
    </source>
</evidence>
<dbReference type="RefSeq" id="WP_160659261.1">
    <property type="nucleotide sequence ID" value="NZ_JRMP02000001.1"/>
</dbReference>
<evidence type="ECO:0000313" key="2">
    <source>
        <dbReference type="Proteomes" id="UP000477070"/>
    </source>
</evidence>
<dbReference type="AlphaFoldDB" id="A0A6B0HLI4"/>
<comment type="caution">
    <text evidence="1">The sequence shown here is derived from an EMBL/GenBank/DDBJ whole genome shotgun (WGS) entry which is preliminary data.</text>
</comment>
<gene>
    <name evidence="1" type="ORF">DCO61_00940</name>
</gene>
<reference evidence="1 2" key="1">
    <citation type="submission" date="2019-12" db="EMBL/GenBank/DDBJ databases">
        <title>Multi-Generational Helicobacter saguini Isolates.</title>
        <authorList>
            <person name="Mannion A."/>
            <person name="Shen Z."/>
            <person name="Fox J.G."/>
        </authorList>
    </citation>
    <scope>NUCLEOTIDE SEQUENCE [LARGE SCALE GENOMIC DNA]</scope>
    <source>
        <strain evidence="2">16-048 (F4)</strain>
    </source>
</reference>
<organism evidence="1 2">
    <name type="scientific">Helicobacter saguini</name>
    <dbReference type="NCBI Taxonomy" id="1548018"/>
    <lineage>
        <taxon>Bacteria</taxon>
        <taxon>Pseudomonadati</taxon>
        <taxon>Campylobacterota</taxon>
        <taxon>Epsilonproteobacteria</taxon>
        <taxon>Campylobacterales</taxon>
        <taxon>Helicobacteraceae</taxon>
        <taxon>Helicobacter</taxon>
    </lineage>
</organism>
<dbReference type="Proteomes" id="UP000477070">
    <property type="component" value="Unassembled WGS sequence"/>
</dbReference>